<sequence length="556" mass="61618">MSLLIPTLAPSLADSAVPASARQPPRRVVSETGREHAMPWQSSRRRPLVSQTWLVLPVACSFAGRAGQRRVARCRRHNVALRAATAESMASVLSQGCPLIAKVAEVRASRAGDGLGLFAKESFEEGDEICELTFDNTTIMKPNPDVSSKLESGDIGALAFQVLKASRSPQPGPWKDWFETGVSPPDTHPLKLLLNDPQLAKYIWSSTTCGGQMSGLALQARDDLEQLQGSASFEDWTDTLALVMSRSVIEDREERPLLVMGLDLLQAAEDPVLKLELNYGKEGAVLGLGGRGPEKLLGIKVIALETIEVGTELTISYLPQPHAGGYLERYGFVPTWLQGTLAESAMQLSIAPVDDEDDFAGIKESCLEDLGLSDAPLSFTFSLSDGILAPREIDEWEKKSELEKMTHVLRFQTCGGTDSFLLDAVYVERFWYNCNFRISRNNEILVCQAAMAECDRWLERFDAIEAAGSRPDCDLAKAADDVRRAERELLVSVKLVFEQELDLIQIDDTIRYWADRAMDEAFPDRISKNVEASGHLFGDESRFSTFLWWRLRAVPY</sequence>
<comment type="caution">
    <text evidence="6">The sequence shown here is derived from an EMBL/GenBank/DDBJ whole genome shotgun (WGS) entry which is preliminary data.</text>
</comment>
<organism evidence="6 7">
    <name type="scientific">Durusdinium trenchii</name>
    <dbReference type="NCBI Taxonomy" id="1381693"/>
    <lineage>
        <taxon>Eukaryota</taxon>
        <taxon>Sar</taxon>
        <taxon>Alveolata</taxon>
        <taxon>Dinophyceae</taxon>
        <taxon>Suessiales</taxon>
        <taxon>Symbiodiniaceae</taxon>
        <taxon>Durusdinium</taxon>
    </lineage>
</organism>
<evidence type="ECO:0000313" key="6">
    <source>
        <dbReference type="EMBL" id="CAK9038128.1"/>
    </source>
</evidence>
<evidence type="ECO:0000256" key="1">
    <source>
        <dbReference type="ARBA" id="ARBA00022603"/>
    </source>
</evidence>
<feature type="region of interest" description="Disordered" evidence="4">
    <location>
        <begin position="15"/>
        <end position="42"/>
    </location>
</feature>
<dbReference type="PANTHER" id="PTHR13271">
    <property type="entry name" value="UNCHARACTERIZED PUTATIVE METHYLTRANSFERASE"/>
    <property type="match status" value="1"/>
</dbReference>
<keyword evidence="7" id="KW-1185">Reference proteome</keyword>
<evidence type="ECO:0000256" key="4">
    <source>
        <dbReference type="SAM" id="MobiDB-lite"/>
    </source>
</evidence>
<evidence type="ECO:0000256" key="2">
    <source>
        <dbReference type="ARBA" id="ARBA00022679"/>
    </source>
</evidence>
<keyword evidence="1" id="KW-0489">Methyltransferase</keyword>
<dbReference type="PANTHER" id="PTHR13271:SF151">
    <property type="entry name" value="SET DOMAIN-CONTAINING PROTEIN 4"/>
    <property type="match status" value="1"/>
</dbReference>
<dbReference type="InterPro" id="IPR050600">
    <property type="entry name" value="SETD3_SETD6_MTase"/>
</dbReference>
<protein>
    <recommendedName>
        <fullName evidence="5">Rubisco LSMT substrate-binding domain-containing protein</fullName>
    </recommendedName>
</protein>
<dbReference type="InterPro" id="IPR015353">
    <property type="entry name" value="Rubisco_LSMT_subst-bd"/>
</dbReference>
<dbReference type="Gene3D" id="3.90.1420.10">
    <property type="entry name" value="Rubisco LSMT, substrate-binding domain"/>
    <property type="match status" value="1"/>
</dbReference>
<gene>
    <name evidence="6" type="ORF">SCF082_LOCUS22475</name>
</gene>
<evidence type="ECO:0000313" key="7">
    <source>
        <dbReference type="Proteomes" id="UP001642464"/>
    </source>
</evidence>
<dbReference type="InterPro" id="IPR036464">
    <property type="entry name" value="Rubisco_LSMT_subst-bd_sf"/>
</dbReference>
<dbReference type="InterPro" id="IPR046341">
    <property type="entry name" value="SET_dom_sf"/>
</dbReference>
<dbReference type="Proteomes" id="UP001642464">
    <property type="component" value="Unassembled WGS sequence"/>
</dbReference>
<name>A0ABP0LG27_9DINO</name>
<accession>A0ABP0LG27</accession>
<dbReference type="SUPFAM" id="SSF82199">
    <property type="entry name" value="SET domain"/>
    <property type="match status" value="1"/>
</dbReference>
<reference evidence="6 7" key="1">
    <citation type="submission" date="2024-02" db="EMBL/GenBank/DDBJ databases">
        <authorList>
            <person name="Chen Y."/>
            <person name="Shah S."/>
            <person name="Dougan E. K."/>
            <person name="Thang M."/>
            <person name="Chan C."/>
        </authorList>
    </citation>
    <scope>NUCLEOTIDE SEQUENCE [LARGE SCALE GENOMIC DNA]</scope>
</reference>
<feature type="compositionally biased region" description="Basic and acidic residues" evidence="4">
    <location>
        <begin position="28"/>
        <end position="37"/>
    </location>
</feature>
<evidence type="ECO:0000259" key="5">
    <source>
        <dbReference type="Pfam" id="PF09273"/>
    </source>
</evidence>
<proteinExistence type="predicted"/>
<evidence type="ECO:0000256" key="3">
    <source>
        <dbReference type="ARBA" id="ARBA00022691"/>
    </source>
</evidence>
<feature type="domain" description="Rubisco LSMT substrate-binding" evidence="5">
    <location>
        <begin position="355"/>
        <end position="462"/>
    </location>
</feature>
<dbReference type="EMBL" id="CAXAMM010016125">
    <property type="protein sequence ID" value="CAK9038128.1"/>
    <property type="molecule type" value="Genomic_DNA"/>
</dbReference>
<dbReference type="Pfam" id="PF09273">
    <property type="entry name" value="Rubis-subs-bind"/>
    <property type="match status" value="1"/>
</dbReference>
<keyword evidence="3" id="KW-0949">S-adenosyl-L-methionine</keyword>
<keyword evidence="2" id="KW-0808">Transferase</keyword>
<dbReference type="Gene3D" id="3.90.1410.10">
    <property type="entry name" value="set domain protein methyltransferase, domain 1"/>
    <property type="match status" value="1"/>
</dbReference>